<accession>A0A2I7SKV0</accession>
<dbReference type="Gene3D" id="3.40.30.10">
    <property type="entry name" value="Glutaredoxin"/>
    <property type="match status" value="1"/>
</dbReference>
<dbReference type="AlphaFoldDB" id="A0A2I7SKV0"/>
<dbReference type="SUPFAM" id="SSF52833">
    <property type="entry name" value="Thioredoxin-like"/>
    <property type="match status" value="1"/>
</dbReference>
<dbReference type="PROSITE" id="PS51352">
    <property type="entry name" value="THIOREDOXIN_2"/>
    <property type="match status" value="1"/>
</dbReference>
<feature type="transmembrane region" description="Helical" evidence="1">
    <location>
        <begin position="6"/>
        <end position="26"/>
    </location>
</feature>
<dbReference type="Proteomes" id="UP000236592">
    <property type="component" value="Chromosome"/>
</dbReference>
<organism evidence="3 4">
    <name type="scientific">Pseudotamlana carrageenivorans</name>
    <dbReference type="NCBI Taxonomy" id="2069432"/>
    <lineage>
        <taxon>Bacteria</taxon>
        <taxon>Pseudomonadati</taxon>
        <taxon>Bacteroidota</taxon>
        <taxon>Flavobacteriia</taxon>
        <taxon>Flavobacteriales</taxon>
        <taxon>Flavobacteriaceae</taxon>
        <taxon>Pseudotamlana</taxon>
    </lineage>
</organism>
<dbReference type="OrthoDB" id="662072at2"/>
<evidence type="ECO:0000256" key="1">
    <source>
        <dbReference type="SAM" id="Phobius"/>
    </source>
</evidence>
<keyword evidence="1" id="KW-1133">Transmembrane helix</keyword>
<evidence type="ECO:0000313" key="3">
    <source>
        <dbReference type="EMBL" id="AUS06531.1"/>
    </source>
</evidence>
<sequence>MRKKTILIVVTITILGLLSYLGYNIISKTKEKNQIAKQLEIVPEFEFLTLEQQPFNNANLKPKLNAIFIYFNSECDSCQHEAQSINDNLENFKNVKFLFVSREPIETIQQFSEKYKLNNQQNITFLYDNLDMFSSRFDANSIPYLLIYNKNQKLIKKHKGQFNAKGILRVLQQND</sequence>
<gene>
    <name evidence="3" type="ORF">C1A40_14275</name>
</gene>
<keyword evidence="4" id="KW-1185">Reference proteome</keyword>
<dbReference type="GO" id="GO:0016209">
    <property type="term" value="F:antioxidant activity"/>
    <property type="evidence" value="ECO:0007669"/>
    <property type="project" value="InterPro"/>
</dbReference>
<dbReference type="KEGG" id="taj:C1A40_14275"/>
<evidence type="ECO:0000313" key="4">
    <source>
        <dbReference type="Proteomes" id="UP000236592"/>
    </source>
</evidence>
<dbReference type="InterPro" id="IPR013766">
    <property type="entry name" value="Thioredoxin_domain"/>
</dbReference>
<keyword evidence="1" id="KW-0472">Membrane</keyword>
<dbReference type="GO" id="GO:0016491">
    <property type="term" value="F:oxidoreductase activity"/>
    <property type="evidence" value="ECO:0007669"/>
    <property type="project" value="InterPro"/>
</dbReference>
<proteinExistence type="predicted"/>
<feature type="domain" description="Thioredoxin" evidence="2">
    <location>
        <begin position="36"/>
        <end position="175"/>
    </location>
</feature>
<dbReference type="EMBL" id="CP025938">
    <property type="protein sequence ID" value="AUS06531.1"/>
    <property type="molecule type" value="Genomic_DNA"/>
</dbReference>
<evidence type="ECO:0000259" key="2">
    <source>
        <dbReference type="PROSITE" id="PS51352"/>
    </source>
</evidence>
<keyword evidence="1" id="KW-0812">Transmembrane</keyword>
<dbReference type="InterPro" id="IPR000866">
    <property type="entry name" value="AhpC/TSA"/>
</dbReference>
<reference evidence="4" key="1">
    <citation type="submission" date="2018-01" db="EMBL/GenBank/DDBJ databases">
        <title>Complete genome of Tamlana sp. UJ94.</title>
        <authorList>
            <person name="Jung J."/>
            <person name="Chung D."/>
            <person name="Bae S.S."/>
            <person name="Baek K."/>
        </authorList>
    </citation>
    <scope>NUCLEOTIDE SEQUENCE [LARGE SCALE GENOMIC DNA]</scope>
    <source>
        <strain evidence="4">UJ94</strain>
    </source>
</reference>
<name>A0A2I7SKV0_9FLAO</name>
<protein>
    <submittedName>
        <fullName evidence="3">Redoxin</fullName>
    </submittedName>
</protein>
<dbReference type="InterPro" id="IPR036249">
    <property type="entry name" value="Thioredoxin-like_sf"/>
</dbReference>
<dbReference type="Pfam" id="PF00578">
    <property type="entry name" value="AhpC-TSA"/>
    <property type="match status" value="1"/>
</dbReference>
<dbReference type="RefSeq" id="WP_102996476.1">
    <property type="nucleotide sequence ID" value="NZ_CP025938.1"/>
</dbReference>